<reference evidence="1 2" key="1">
    <citation type="submission" date="2013-06" db="EMBL/GenBank/DDBJ databases">
        <title>Whole genome shotgun sequence of Bacillus selenatarsenatis SF-1.</title>
        <authorList>
            <person name="Kuroda M."/>
            <person name="Sei K."/>
            <person name="Yamashita M."/>
            <person name="Ike M."/>
        </authorList>
    </citation>
    <scope>NUCLEOTIDE SEQUENCE [LARGE SCALE GENOMIC DNA]</scope>
    <source>
        <strain evidence="1 2">SF-1</strain>
    </source>
</reference>
<proteinExistence type="predicted"/>
<dbReference type="EMBL" id="BASE01000012">
    <property type="protein sequence ID" value="GAM12353.1"/>
    <property type="molecule type" value="Genomic_DNA"/>
</dbReference>
<dbReference type="Proteomes" id="UP000031014">
    <property type="component" value="Unassembled WGS sequence"/>
</dbReference>
<accession>A0A0A8WXK1</accession>
<sequence>MDTNWLKRINHGAEPEIPGSAFSYSTASFSPQTIKKSPIF</sequence>
<evidence type="ECO:0000313" key="1">
    <source>
        <dbReference type="EMBL" id="GAM12353.1"/>
    </source>
</evidence>
<organism evidence="1 2">
    <name type="scientific">Mesobacillus selenatarsenatis (strain DSM 18680 / JCM 14380 / FERM P-15431 / SF-1)</name>
    <dbReference type="NCBI Taxonomy" id="1321606"/>
    <lineage>
        <taxon>Bacteria</taxon>
        <taxon>Bacillati</taxon>
        <taxon>Bacillota</taxon>
        <taxon>Bacilli</taxon>
        <taxon>Bacillales</taxon>
        <taxon>Bacillaceae</taxon>
        <taxon>Mesobacillus</taxon>
    </lineage>
</organism>
<evidence type="ECO:0000313" key="2">
    <source>
        <dbReference type="Proteomes" id="UP000031014"/>
    </source>
</evidence>
<dbReference type="STRING" id="1321606.SAMD00020551_0486"/>
<dbReference type="AlphaFoldDB" id="A0A0A8WXK1"/>
<name>A0A0A8WXK1_MESS1</name>
<gene>
    <name evidence="1" type="ORF">SAMD00020551_0486</name>
</gene>
<protein>
    <submittedName>
        <fullName evidence="1">Uncharacterized protein</fullName>
    </submittedName>
</protein>
<comment type="caution">
    <text evidence="1">The sequence shown here is derived from an EMBL/GenBank/DDBJ whole genome shotgun (WGS) entry which is preliminary data.</text>
</comment>
<keyword evidence="2" id="KW-1185">Reference proteome</keyword>